<name>A0A2A2T9R8_9CYAN</name>
<proteinExistence type="predicted"/>
<evidence type="ECO:0000313" key="2">
    <source>
        <dbReference type="EMBL" id="PAX45740.1"/>
    </source>
</evidence>
<protein>
    <submittedName>
        <fullName evidence="2">Uncharacterized protein</fullName>
    </submittedName>
</protein>
<dbReference type="Proteomes" id="UP000218238">
    <property type="component" value="Unassembled WGS sequence"/>
</dbReference>
<evidence type="ECO:0000256" key="1">
    <source>
        <dbReference type="SAM" id="SignalP"/>
    </source>
</evidence>
<feature type="chain" id="PRO_5013172406" evidence="1">
    <location>
        <begin position="32"/>
        <end position="162"/>
    </location>
</feature>
<keyword evidence="1" id="KW-0732">Signal</keyword>
<feature type="signal peptide" evidence="1">
    <location>
        <begin position="1"/>
        <end position="31"/>
    </location>
</feature>
<evidence type="ECO:0000313" key="3">
    <source>
        <dbReference type="Proteomes" id="UP000218238"/>
    </source>
</evidence>
<gene>
    <name evidence="2" type="ORF">CK510_30155</name>
</gene>
<accession>A0A2A2T9R8</accession>
<reference evidence="2 3" key="1">
    <citation type="submission" date="2017-08" db="EMBL/GenBank/DDBJ databases">
        <title>Draft genome sequence of filamentous cyanobacterium Calothrix elsteri CCALA 953.</title>
        <authorList>
            <person name="Gagunashvili A.N."/>
            <person name="Elster J."/>
            <person name="Andresson O.S."/>
        </authorList>
    </citation>
    <scope>NUCLEOTIDE SEQUENCE [LARGE SCALE GENOMIC DNA]</scope>
    <source>
        <strain evidence="2 3">CCALA 953</strain>
    </source>
</reference>
<dbReference type="OrthoDB" id="512750at2"/>
<dbReference type="EMBL" id="NTFS01000715">
    <property type="protein sequence ID" value="PAX45740.1"/>
    <property type="molecule type" value="Genomic_DNA"/>
</dbReference>
<organism evidence="2 3">
    <name type="scientific">Brunnivagina elsteri CCALA 953</name>
    <dbReference type="NCBI Taxonomy" id="987040"/>
    <lineage>
        <taxon>Bacteria</taxon>
        <taxon>Bacillati</taxon>
        <taxon>Cyanobacteriota</taxon>
        <taxon>Cyanophyceae</taxon>
        <taxon>Nostocales</taxon>
        <taxon>Calotrichaceae</taxon>
        <taxon>Brunnivagina</taxon>
    </lineage>
</organism>
<dbReference type="RefSeq" id="WP_095725088.1">
    <property type="nucleotide sequence ID" value="NZ_NTFS01000715.1"/>
</dbReference>
<comment type="caution">
    <text evidence="2">The sequence shown here is derived from an EMBL/GenBank/DDBJ whole genome shotgun (WGS) entry which is preliminary data.</text>
</comment>
<keyword evidence="3" id="KW-1185">Reference proteome</keyword>
<sequence>MKKISKFVSLSSLVGLTLGFSPNLAIQSANAQTTKSCSAASLNSAYRKLGELPIVEVKTNGAAYSSTAYSGGNKRFAYIVLDSTKKTVARVDLSYSINQKGRNIASIKVCGDVQKSSEFPAVKFNFSGGKLINVSVIGTQNLTYVVPKPAHTTTILTVIDAT</sequence>
<dbReference type="AlphaFoldDB" id="A0A2A2T9R8"/>